<feature type="region of interest" description="Disordered" evidence="4">
    <location>
        <begin position="529"/>
        <end position="571"/>
    </location>
</feature>
<feature type="compositionally biased region" description="Polar residues" evidence="4">
    <location>
        <begin position="554"/>
        <end position="565"/>
    </location>
</feature>
<keyword evidence="3" id="KW-0807">Transducer</keyword>
<dbReference type="Gene3D" id="1.10.287.950">
    <property type="entry name" value="Methyl-accepting chemotaxis protein"/>
    <property type="match status" value="1"/>
</dbReference>
<accession>A0ABV6IEW9</accession>
<evidence type="ECO:0000256" key="5">
    <source>
        <dbReference type="SAM" id="Phobius"/>
    </source>
</evidence>
<evidence type="ECO:0000313" key="10">
    <source>
        <dbReference type="Proteomes" id="UP001589844"/>
    </source>
</evidence>
<keyword evidence="5" id="KW-1133">Transmembrane helix</keyword>
<dbReference type="Gene3D" id="3.30.450.20">
    <property type="entry name" value="PAS domain"/>
    <property type="match status" value="1"/>
</dbReference>
<reference evidence="9 10" key="1">
    <citation type="submission" date="2024-09" db="EMBL/GenBank/DDBJ databases">
        <authorList>
            <person name="Sun Q."/>
            <person name="Mori K."/>
        </authorList>
    </citation>
    <scope>NUCLEOTIDE SEQUENCE [LARGE SCALE GENOMIC DNA]</scope>
    <source>
        <strain evidence="9 10">CCM 8677</strain>
    </source>
</reference>
<dbReference type="SMART" id="SM00283">
    <property type="entry name" value="MA"/>
    <property type="match status" value="1"/>
</dbReference>
<keyword evidence="5" id="KW-0472">Membrane</keyword>
<dbReference type="PROSITE" id="PS50111">
    <property type="entry name" value="CHEMOTAXIS_TRANSDUC_2"/>
    <property type="match status" value="1"/>
</dbReference>
<evidence type="ECO:0000256" key="1">
    <source>
        <dbReference type="ARBA" id="ARBA00022481"/>
    </source>
</evidence>
<sequence length="571" mass="62379">MRQNLPVTQVEYVLDDSETIVSKTDLQGNITYANDAFIRISGYTETELIGAPQNILRHPDMPAEAFADLWRTIKAGKSWTGLVKNRCKNGDYYWVEAHAAPLIKDGQMVGYTSVRIKPTREQIRAADAAYTAIRRGDTTLEIHEGAAIPRRRWSWLNFHARLSIATRLLSFVVLMTILNAAIVWSSYVNKSAASDYLSLSLGIVGMCMALSFGLNCYYTIIPPLRQAAHDMKVMSAGDLTGYIRSHGENEIAQMAQSLRVLQTNIKLLVGQIKQATEHVNLDATDMAIGNNDLARRTEIQASSLEETASSIEELTATVKQNADNAHKATDIVTETAAFADKGGQVVANVVCTMGSIKESSTKIADIIGVIDGIAFQTNILALNAAVEAARAGEQGRGFAVVASEVRALAQRSANAAKEIKTLINDSVEKVSKGSEQVDEAGKNMTEIVNDVKRAADVMRDITVASREQSIGIDLINQAMTQMDDMRQQNAALVGQAAAAADNIKMQAAELNHLVNTFILVKARHHDHDISRPTRINSPTHLSSNSDKGSRRLALSNQSTMQQNSEQPRRYA</sequence>
<dbReference type="CDD" id="cd00130">
    <property type="entry name" value="PAS"/>
    <property type="match status" value="1"/>
</dbReference>
<feature type="domain" description="PAS" evidence="7">
    <location>
        <begin position="6"/>
        <end position="76"/>
    </location>
</feature>
<evidence type="ECO:0000313" key="9">
    <source>
        <dbReference type="EMBL" id="MFC0350153.1"/>
    </source>
</evidence>
<dbReference type="InterPro" id="IPR003660">
    <property type="entry name" value="HAMP_dom"/>
</dbReference>
<dbReference type="SMART" id="SM00091">
    <property type="entry name" value="PAS"/>
    <property type="match status" value="1"/>
</dbReference>
<evidence type="ECO:0000259" key="6">
    <source>
        <dbReference type="PROSITE" id="PS50111"/>
    </source>
</evidence>
<evidence type="ECO:0000256" key="3">
    <source>
        <dbReference type="PROSITE-ProRule" id="PRU00284"/>
    </source>
</evidence>
<dbReference type="InterPro" id="IPR035965">
    <property type="entry name" value="PAS-like_dom_sf"/>
</dbReference>
<evidence type="ECO:0000256" key="2">
    <source>
        <dbReference type="ARBA" id="ARBA00029447"/>
    </source>
</evidence>
<evidence type="ECO:0000256" key="4">
    <source>
        <dbReference type="SAM" id="MobiDB-lite"/>
    </source>
</evidence>
<comment type="caution">
    <text evidence="9">The sequence shown here is derived from an EMBL/GenBank/DDBJ whole genome shotgun (WGS) entry which is preliminary data.</text>
</comment>
<dbReference type="Pfam" id="PF08447">
    <property type="entry name" value="PAS_3"/>
    <property type="match status" value="1"/>
</dbReference>
<protein>
    <submittedName>
        <fullName evidence="9">Methyl-accepting chemotaxis protein</fullName>
    </submittedName>
</protein>
<feature type="compositionally biased region" description="Polar residues" evidence="4">
    <location>
        <begin position="533"/>
        <end position="546"/>
    </location>
</feature>
<dbReference type="InterPro" id="IPR013655">
    <property type="entry name" value="PAS_fold_3"/>
</dbReference>
<dbReference type="SUPFAM" id="SSF55785">
    <property type="entry name" value="PYP-like sensor domain (PAS domain)"/>
    <property type="match status" value="1"/>
</dbReference>
<keyword evidence="5" id="KW-0812">Transmembrane</keyword>
<feature type="transmembrane region" description="Helical" evidence="5">
    <location>
        <begin position="199"/>
        <end position="221"/>
    </location>
</feature>
<organism evidence="9 10">
    <name type="scientific">Undibacterium danionis</name>
    <dbReference type="NCBI Taxonomy" id="1812100"/>
    <lineage>
        <taxon>Bacteria</taxon>
        <taxon>Pseudomonadati</taxon>
        <taxon>Pseudomonadota</taxon>
        <taxon>Betaproteobacteria</taxon>
        <taxon>Burkholderiales</taxon>
        <taxon>Oxalobacteraceae</taxon>
        <taxon>Undibacterium</taxon>
    </lineage>
</organism>
<feature type="transmembrane region" description="Helical" evidence="5">
    <location>
        <begin position="168"/>
        <end position="187"/>
    </location>
</feature>
<dbReference type="PROSITE" id="PS50112">
    <property type="entry name" value="PAS"/>
    <property type="match status" value="1"/>
</dbReference>
<evidence type="ECO:0000259" key="8">
    <source>
        <dbReference type="PROSITE" id="PS50885"/>
    </source>
</evidence>
<dbReference type="Pfam" id="PF00015">
    <property type="entry name" value="MCPsignal"/>
    <property type="match status" value="1"/>
</dbReference>
<keyword evidence="10" id="KW-1185">Reference proteome</keyword>
<dbReference type="CDD" id="cd11386">
    <property type="entry name" value="MCP_signal"/>
    <property type="match status" value="1"/>
</dbReference>
<dbReference type="NCBIfam" id="TIGR00229">
    <property type="entry name" value="sensory_box"/>
    <property type="match status" value="1"/>
</dbReference>
<comment type="similarity">
    <text evidence="2">Belongs to the methyl-accepting chemotaxis (MCP) protein family.</text>
</comment>
<dbReference type="EMBL" id="JBHLXJ010000009">
    <property type="protein sequence ID" value="MFC0350153.1"/>
    <property type="molecule type" value="Genomic_DNA"/>
</dbReference>
<dbReference type="PROSITE" id="PS50885">
    <property type="entry name" value="HAMP"/>
    <property type="match status" value="1"/>
</dbReference>
<gene>
    <name evidence="9" type="ORF">ACFFJH_10075</name>
</gene>
<dbReference type="RefSeq" id="WP_390212122.1">
    <property type="nucleotide sequence ID" value="NZ_JBHLXJ010000009.1"/>
</dbReference>
<proteinExistence type="inferred from homology"/>
<dbReference type="PANTHER" id="PTHR43531:SF14">
    <property type="entry name" value="METHYL-ACCEPTING CHEMOTAXIS PROTEIN I-RELATED"/>
    <property type="match status" value="1"/>
</dbReference>
<dbReference type="InterPro" id="IPR004089">
    <property type="entry name" value="MCPsignal_dom"/>
</dbReference>
<dbReference type="InterPro" id="IPR000014">
    <property type="entry name" value="PAS"/>
</dbReference>
<dbReference type="PANTHER" id="PTHR43531">
    <property type="entry name" value="PROTEIN ICFG"/>
    <property type="match status" value="1"/>
</dbReference>
<dbReference type="Proteomes" id="UP001589844">
    <property type="component" value="Unassembled WGS sequence"/>
</dbReference>
<feature type="domain" description="Methyl-accepting transducer" evidence="6">
    <location>
        <begin position="275"/>
        <end position="504"/>
    </location>
</feature>
<dbReference type="InterPro" id="IPR051310">
    <property type="entry name" value="MCP_chemotaxis"/>
</dbReference>
<dbReference type="SUPFAM" id="SSF58104">
    <property type="entry name" value="Methyl-accepting chemotaxis protein (MCP) signaling domain"/>
    <property type="match status" value="1"/>
</dbReference>
<feature type="domain" description="HAMP" evidence="8">
    <location>
        <begin position="218"/>
        <end position="270"/>
    </location>
</feature>
<name>A0ABV6IEW9_9BURK</name>
<evidence type="ECO:0000259" key="7">
    <source>
        <dbReference type="PROSITE" id="PS50112"/>
    </source>
</evidence>
<keyword evidence="1" id="KW-0488">Methylation</keyword>